<gene>
    <name evidence="6" type="ORF">AK830_g6418</name>
</gene>
<feature type="domain" description="Xylanolytic transcriptional activator regulatory" evidence="4">
    <location>
        <begin position="704"/>
        <end position="879"/>
    </location>
</feature>
<feature type="domain" description="AMP-binding enzyme C-terminal" evidence="5">
    <location>
        <begin position="475"/>
        <end position="510"/>
    </location>
</feature>
<dbReference type="InterPro" id="IPR000873">
    <property type="entry name" value="AMP-dep_synth/lig_dom"/>
</dbReference>
<dbReference type="Proteomes" id="UP000050424">
    <property type="component" value="Unassembled WGS sequence"/>
</dbReference>
<keyword evidence="7" id="KW-1185">Reference proteome</keyword>
<evidence type="ECO:0008006" key="8">
    <source>
        <dbReference type="Google" id="ProtNLM"/>
    </source>
</evidence>
<dbReference type="InterPro" id="IPR045851">
    <property type="entry name" value="AMP-bd_C_sf"/>
</dbReference>
<feature type="domain" description="AMP-dependent synthetase/ligase" evidence="3">
    <location>
        <begin position="45"/>
        <end position="421"/>
    </location>
</feature>
<dbReference type="PANTHER" id="PTHR24096:SF422">
    <property type="entry name" value="BCDNA.GH02901"/>
    <property type="match status" value="1"/>
</dbReference>
<dbReference type="CDD" id="cd12148">
    <property type="entry name" value="fungal_TF_MHR"/>
    <property type="match status" value="1"/>
</dbReference>
<reference evidence="6 7" key="1">
    <citation type="submission" date="2015-09" db="EMBL/GenBank/DDBJ databases">
        <title>Draft genome of a European isolate of the apple canker pathogen Neonectria ditissima.</title>
        <authorList>
            <person name="Gomez-Cortecero A."/>
            <person name="Harrison R.J."/>
            <person name="Armitage A.D."/>
        </authorList>
    </citation>
    <scope>NUCLEOTIDE SEQUENCE [LARGE SCALE GENOMIC DNA]</scope>
    <source>
        <strain evidence="6 7">R09/05</strain>
    </source>
</reference>
<dbReference type="PROSITE" id="PS00455">
    <property type="entry name" value="AMP_BINDING"/>
    <property type="match status" value="1"/>
</dbReference>
<feature type="compositionally biased region" description="Basic and acidic residues" evidence="2">
    <location>
        <begin position="559"/>
        <end position="570"/>
    </location>
</feature>
<protein>
    <recommendedName>
        <fullName evidence="8">Transcription factor domain-containing protein</fullName>
    </recommendedName>
</protein>
<dbReference type="Pfam" id="PF13193">
    <property type="entry name" value="AMP-binding_C"/>
    <property type="match status" value="1"/>
</dbReference>
<evidence type="ECO:0000259" key="3">
    <source>
        <dbReference type="Pfam" id="PF00501"/>
    </source>
</evidence>
<feature type="region of interest" description="Disordered" evidence="2">
    <location>
        <begin position="559"/>
        <end position="581"/>
    </location>
</feature>
<dbReference type="OrthoDB" id="5121955at2759"/>
<dbReference type="PANTHER" id="PTHR24096">
    <property type="entry name" value="LONG-CHAIN-FATTY-ACID--COA LIGASE"/>
    <property type="match status" value="1"/>
</dbReference>
<dbReference type="GO" id="GO:0006351">
    <property type="term" value="P:DNA-templated transcription"/>
    <property type="evidence" value="ECO:0007669"/>
    <property type="project" value="InterPro"/>
</dbReference>
<evidence type="ECO:0000313" key="6">
    <source>
        <dbReference type="EMBL" id="KPM40118.1"/>
    </source>
</evidence>
<feature type="region of interest" description="Disordered" evidence="2">
    <location>
        <begin position="517"/>
        <end position="545"/>
    </location>
</feature>
<dbReference type="GO" id="GO:0016405">
    <property type="term" value="F:CoA-ligase activity"/>
    <property type="evidence" value="ECO:0007669"/>
    <property type="project" value="TreeGrafter"/>
</dbReference>
<dbReference type="GO" id="GO:0003677">
    <property type="term" value="F:DNA binding"/>
    <property type="evidence" value="ECO:0007669"/>
    <property type="project" value="InterPro"/>
</dbReference>
<feature type="region of interest" description="Disordered" evidence="2">
    <location>
        <begin position="592"/>
        <end position="611"/>
    </location>
</feature>
<dbReference type="STRING" id="78410.A0A0P7BCC9"/>
<feature type="compositionally biased region" description="Polar residues" evidence="2">
    <location>
        <begin position="571"/>
        <end position="581"/>
    </location>
</feature>
<dbReference type="Pfam" id="PF00501">
    <property type="entry name" value="AMP-binding"/>
    <property type="match status" value="1"/>
</dbReference>
<keyword evidence="1" id="KW-0539">Nucleus</keyword>
<evidence type="ECO:0000259" key="4">
    <source>
        <dbReference type="Pfam" id="PF04082"/>
    </source>
</evidence>
<dbReference type="Pfam" id="PF04082">
    <property type="entry name" value="Fungal_trans"/>
    <property type="match status" value="1"/>
</dbReference>
<evidence type="ECO:0000259" key="5">
    <source>
        <dbReference type="Pfam" id="PF13193"/>
    </source>
</evidence>
<dbReference type="InterPro" id="IPR007219">
    <property type="entry name" value="XnlR_reg_dom"/>
</dbReference>
<dbReference type="InterPro" id="IPR020845">
    <property type="entry name" value="AMP-binding_CS"/>
</dbReference>
<dbReference type="InterPro" id="IPR025110">
    <property type="entry name" value="AMP-bd_C"/>
</dbReference>
<evidence type="ECO:0000256" key="2">
    <source>
        <dbReference type="SAM" id="MobiDB-lite"/>
    </source>
</evidence>
<dbReference type="Gene3D" id="3.40.50.12780">
    <property type="entry name" value="N-terminal domain of ligase-like"/>
    <property type="match status" value="1"/>
</dbReference>
<dbReference type="EMBL" id="LKCW01000090">
    <property type="protein sequence ID" value="KPM40118.1"/>
    <property type="molecule type" value="Genomic_DNA"/>
</dbReference>
<dbReference type="GO" id="GO:0008270">
    <property type="term" value="F:zinc ion binding"/>
    <property type="evidence" value="ECO:0007669"/>
    <property type="project" value="InterPro"/>
</dbReference>
<comment type="caution">
    <text evidence="6">The sequence shown here is derived from an EMBL/GenBank/DDBJ whole genome shotgun (WGS) entry which is preliminary data.</text>
</comment>
<organism evidence="6 7">
    <name type="scientific">Neonectria ditissima</name>
    <dbReference type="NCBI Taxonomy" id="78410"/>
    <lineage>
        <taxon>Eukaryota</taxon>
        <taxon>Fungi</taxon>
        <taxon>Dikarya</taxon>
        <taxon>Ascomycota</taxon>
        <taxon>Pezizomycotina</taxon>
        <taxon>Sordariomycetes</taxon>
        <taxon>Hypocreomycetidae</taxon>
        <taxon>Hypocreales</taxon>
        <taxon>Nectriaceae</taxon>
        <taxon>Neonectria</taxon>
    </lineage>
</organism>
<evidence type="ECO:0000313" key="7">
    <source>
        <dbReference type="Proteomes" id="UP000050424"/>
    </source>
</evidence>
<dbReference type="InterPro" id="IPR042099">
    <property type="entry name" value="ANL_N_sf"/>
</dbReference>
<sequence length="1287" mass="141514">MVFKTCLPPLPFEPPDDVPISRFMLEDRWGRQPAAKSRHMYTCGVSGASYSVDNVSQRVEAIAAALGHLLSWSPNQGSEWAKVVAIFSHNSIDTVPAMWATHRLSGIVTPIHASSVASEVTSQLKQTGSKALFTCRCLIPVAASAAKATGIPLEHIFLLDVAGDVASPHANTLNAHLFRTVQSLVELGKSRLPLEQLSWRKGQGASQVAFICFSSGTSGLPKGVKVSHRNIIANVMQLAVLERSQRAPGATAVTLGLLPQSHIYPLVVISHACAYRGDEVVVLPKYELHDMLRAVSKHSISILFLVPPILLDCIRNEKQVKKYDLSCATDIMTGAASFSAGGWATIQQIMPNGLLRQGYGLTEVAAVVSSSPKHDLFNGSSGPLLSGVECKIVDQDSTELIGLDQPGELWVKSPSVALGYLNNEVATSETFVDGWMRTGDKAVFRKSPGGKEHVFIIDRIKELIKVKSMQVAPAELEAHILEHPDAVDAAVIAVDDDRNGELPKAFIVKRAAATFPSKQAHAGNQCSSSRPRDPDLAATPPLPNTNQEIEDQVYEDKCDSVHPKGCHDVQKSNPARSASVTMRSEFAVPSWRTASEADELDPTNSPRGLSHLDSNFREARASHANGREAFDYSLIDALTPFLYPSNPDPSVGRASRSATVVFYTYYEFLTINNASQIFPQDYNFLETEACFHVPTKAVLDELVHQYFSNLHPHLPLLSEADFWESYRADDPSAGSKPQLSLLVFQAMLFAASNFVSLEKALLLKYYIVRDLRADLYRKTKGVYQLLHDFNTEKSAVAIAQAALLLSYWTPPLNGVDEIPNSRWLAVAIENSLKAEAHVKSAAEGPRTSEHKMLRRLWWCCILRDRLHALGLRRSILLTRAHFDFERHLDQGCAEIKDEILRSQVHGRNTRADLANVVCKTIELSVVLTDILLLVFPFNKGLLVPEETAHRKAKGALNRWFIASGAVRYKAGNSTQDHCVTVLANLMLMCYHSTALALSYHVLQTNNTSTSPPSPPNSPTSVDLVELSDEIQQATLGITECLNKLNQLQLTRCLPITAVAYFAFPLTLYVLDVHLSGPDHHKRSIKMQRLGILIDAMKVYYSQYHGVEWVAKIVRRLPKQLETLSWQDSPADWIELLILHSDPYVQLTLALDWSLRDGRCPKTDNFKQLHDRPAVSFDAVAQDLPLNEGAVQDSSGCSSAALDSMPALTGMLTPTMNADTDEYAVSCAQVEPDEQSGGLGMPDAASNDSVNLDVDLHAISQNDETTSVPDLEADMIFFMGNWDNDLLS</sequence>
<dbReference type="Gene3D" id="3.30.300.30">
    <property type="match status" value="1"/>
</dbReference>
<name>A0A0P7BCC9_9HYPO</name>
<proteinExistence type="predicted"/>
<evidence type="ECO:0000256" key="1">
    <source>
        <dbReference type="ARBA" id="ARBA00023242"/>
    </source>
</evidence>
<accession>A0A0P7BCC9</accession>
<dbReference type="SUPFAM" id="SSF56801">
    <property type="entry name" value="Acetyl-CoA synthetase-like"/>
    <property type="match status" value="1"/>
</dbReference>